<evidence type="ECO:0000313" key="2">
    <source>
        <dbReference type="Proteomes" id="UP000799439"/>
    </source>
</evidence>
<organism evidence="1 2">
    <name type="scientific">Myriangium duriaei CBS 260.36</name>
    <dbReference type="NCBI Taxonomy" id="1168546"/>
    <lineage>
        <taxon>Eukaryota</taxon>
        <taxon>Fungi</taxon>
        <taxon>Dikarya</taxon>
        <taxon>Ascomycota</taxon>
        <taxon>Pezizomycotina</taxon>
        <taxon>Dothideomycetes</taxon>
        <taxon>Dothideomycetidae</taxon>
        <taxon>Myriangiales</taxon>
        <taxon>Myriangiaceae</taxon>
        <taxon>Myriangium</taxon>
    </lineage>
</organism>
<keyword evidence="2" id="KW-1185">Reference proteome</keyword>
<gene>
    <name evidence="1" type="ORF">K461DRAFT_283254</name>
</gene>
<sequence length="104" mass="11761">MAKHGKLSGTDMKHKSMSLISWNLANEDELNNLNKFDHGDILSNDLRAHMVVHGFTHVTFANVKQPGSSFTFLAHQTNGTAYDIRWQPKPIESSMRRGRAFGKH</sequence>
<proteinExistence type="predicted"/>
<accession>A0A9P4IPD8</accession>
<dbReference type="EMBL" id="ML996095">
    <property type="protein sequence ID" value="KAF2147652.1"/>
    <property type="molecule type" value="Genomic_DNA"/>
</dbReference>
<dbReference type="AlphaFoldDB" id="A0A9P4IPD8"/>
<comment type="caution">
    <text evidence="1">The sequence shown here is derived from an EMBL/GenBank/DDBJ whole genome shotgun (WGS) entry which is preliminary data.</text>
</comment>
<evidence type="ECO:0000313" key="1">
    <source>
        <dbReference type="EMBL" id="KAF2147652.1"/>
    </source>
</evidence>
<name>A0A9P4IPD8_9PEZI</name>
<protein>
    <submittedName>
        <fullName evidence="1">Uncharacterized protein</fullName>
    </submittedName>
</protein>
<reference evidence="1" key="1">
    <citation type="journal article" date="2020" name="Stud. Mycol.">
        <title>101 Dothideomycetes genomes: a test case for predicting lifestyles and emergence of pathogens.</title>
        <authorList>
            <person name="Haridas S."/>
            <person name="Albert R."/>
            <person name="Binder M."/>
            <person name="Bloem J."/>
            <person name="Labutti K."/>
            <person name="Salamov A."/>
            <person name="Andreopoulos B."/>
            <person name="Baker S."/>
            <person name="Barry K."/>
            <person name="Bills G."/>
            <person name="Bluhm B."/>
            <person name="Cannon C."/>
            <person name="Castanera R."/>
            <person name="Culley D."/>
            <person name="Daum C."/>
            <person name="Ezra D."/>
            <person name="Gonzalez J."/>
            <person name="Henrissat B."/>
            <person name="Kuo A."/>
            <person name="Liang C."/>
            <person name="Lipzen A."/>
            <person name="Lutzoni F."/>
            <person name="Magnuson J."/>
            <person name="Mondo S."/>
            <person name="Nolan M."/>
            <person name="Ohm R."/>
            <person name="Pangilinan J."/>
            <person name="Park H.-J."/>
            <person name="Ramirez L."/>
            <person name="Alfaro M."/>
            <person name="Sun H."/>
            <person name="Tritt A."/>
            <person name="Yoshinaga Y."/>
            <person name="Zwiers L.-H."/>
            <person name="Turgeon B."/>
            <person name="Goodwin S."/>
            <person name="Spatafora J."/>
            <person name="Crous P."/>
            <person name="Grigoriev I."/>
        </authorList>
    </citation>
    <scope>NUCLEOTIDE SEQUENCE</scope>
    <source>
        <strain evidence="1">CBS 260.36</strain>
    </source>
</reference>
<dbReference type="Proteomes" id="UP000799439">
    <property type="component" value="Unassembled WGS sequence"/>
</dbReference>